<protein>
    <submittedName>
        <fullName evidence="2">Uncharacterized protein</fullName>
    </submittedName>
</protein>
<dbReference type="EMBL" id="BPLQ01002894">
    <property type="protein sequence ID" value="GIX96334.1"/>
    <property type="molecule type" value="Genomic_DNA"/>
</dbReference>
<accession>A0AAV4PI83</accession>
<organism evidence="2 3">
    <name type="scientific">Caerostris darwini</name>
    <dbReference type="NCBI Taxonomy" id="1538125"/>
    <lineage>
        <taxon>Eukaryota</taxon>
        <taxon>Metazoa</taxon>
        <taxon>Ecdysozoa</taxon>
        <taxon>Arthropoda</taxon>
        <taxon>Chelicerata</taxon>
        <taxon>Arachnida</taxon>
        <taxon>Araneae</taxon>
        <taxon>Araneomorphae</taxon>
        <taxon>Entelegynae</taxon>
        <taxon>Araneoidea</taxon>
        <taxon>Araneidae</taxon>
        <taxon>Caerostris</taxon>
    </lineage>
</organism>
<keyword evidence="3" id="KW-1185">Reference proteome</keyword>
<evidence type="ECO:0000313" key="3">
    <source>
        <dbReference type="Proteomes" id="UP001054837"/>
    </source>
</evidence>
<feature type="region of interest" description="Disordered" evidence="1">
    <location>
        <begin position="48"/>
        <end position="68"/>
    </location>
</feature>
<evidence type="ECO:0000313" key="2">
    <source>
        <dbReference type="EMBL" id="GIX96334.1"/>
    </source>
</evidence>
<dbReference type="Proteomes" id="UP001054837">
    <property type="component" value="Unassembled WGS sequence"/>
</dbReference>
<reference evidence="2 3" key="1">
    <citation type="submission" date="2021-06" db="EMBL/GenBank/DDBJ databases">
        <title>Caerostris darwini draft genome.</title>
        <authorList>
            <person name="Kono N."/>
            <person name="Arakawa K."/>
        </authorList>
    </citation>
    <scope>NUCLEOTIDE SEQUENCE [LARGE SCALE GENOMIC DNA]</scope>
</reference>
<name>A0AAV4PI83_9ARAC</name>
<evidence type="ECO:0000256" key="1">
    <source>
        <dbReference type="SAM" id="MobiDB-lite"/>
    </source>
</evidence>
<sequence>MPWYSKFNRSLGGASFTLAFLKQTYHGLKNPKLQSVVAKAVKSSEVSGYGPRRSVKLSNKSPTVPGSLRPLTRISRPFSFPPFSGAVPGHCLD</sequence>
<proteinExistence type="predicted"/>
<dbReference type="AlphaFoldDB" id="A0AAV4PI83"/>
<comment type="caution">
    <text evidence="2">The sequence shown here is derived from an EMBL/GenBank/DDBJ whole genome shotgun (WGS) entry which is preliminary data.</text>
</comment>
<gene>
    <name evidence="2" type="ORF">CDAR_25941</name>
</gene>